<comment type="similarity">
    <text evidence="2">Belongs to the glycosyl hydrolase 42 family.</text>
</comment>
<evidence type="ECO:0000256" key="2">
    <source>
        <dbReference type="ARBA" id="ARBA00005940"/>
    </source>
</evidence>
<evidence type="ECO:0000256" key="4">
    <source>
        <dbReference type="ARBA" id="ARBA00022801"/>
    </source>
</evidence>
<dbReference type="PANTHER" id="PTHR36447:SF1">
    <property type="entry name" value="BETA-GALACTOSIDASE GANA"/>
    <property type="match status" value="1"/>
</dbReference>
<name>W5IIA5_SCAIO</name>
<dbReference type="Gene3D" id="3.40.50.880">
    <property type="match status" value="1"/>
</dbReference>
<dbReference type="CDD" id="cd03143">
    <property type="entry name" value="A4_beta-galactosidase_middle_domain"/>
    <property type="match status" value="1"/>
</dbReference>
<dbReference type="SUPFAM" id="SSF52317">
    <property type="entry name" value="Class I glutamine amidotransferase-like"/>
    <property type="match status" value="1"/>
</dbReference>
<dbReference type="Pfam" id="PF08532">
    <property type="entry name" value="Glyco_hydro_42M"/>
    <property type="match status" value="1"/>
</dbReference>
<keyword evidence="9" id="KW-1185">Reference proteome</keyword>
<dbReference type="RefSeq" id="WP_081442791.1">
    <property type="nucleotide sequence ID" value="NZ_GG770225.1"/>
</dbReference>
<dbReference type="eggNOG" id="COG1874">
    <property type="taxonomic scope" value="Bacteria"/>
</dbReference>
<feature type="domain" description="Glycoside hydrolase family 42 N-terminal" evidence="6">
    <location>
        <begin position="60"/>
        <end position="431"/>
    </location>
</feature>
<comment type="catalytic activity">
    <reaction evidence="1">
        <text>Hydrolysis of terminal non-reducing beta-D-galactose residues in beta-D-galactosides.</text>
        <dbReference type="EC" id="3.2.1.23"/>
    </reaction>
</comment>
<dbReference type="GO" id="GO:0005975">
    <property type="term" value="P:carbohydrate metabolic process"/>
    <property type="evidence" value="ECO:0007669"/>
    <property type="project" value="InterPro"/>
</dbReference>
<dbReference type="HOGENOM" id="CLU_012430_1_1_11"/>
<dbReference type="SUPFAM" id="SSF51445">
    <property type="entry name" value="(Trans)glycosidases"/>
    <property type="match status" value="1"/>
</dbReference>
<evidence type="ECO:0000313" key="9">
    <source>
        <dbReference type="Proteomes" id="UP000005777"/>
    </source>
</evidence>
<evidence type="ECO:0000259" key="7">
    <source>
        <dbReference type="Pfam" id="PF08532"/>
    </source>
</evidence>
<evidence type="ECO:0000256" key="5">
    <source>
        <dbReference type="ARBA" id="ARBA00023295"/>
    </source>
</evidence>
<dbReference type="InterPro" id="IPR013529">
    <property type="entry name" value="Glyco_hydro_42_N"/>
</dbReference>
<dbReference type="Proteomes" id="UP000005777">
    <property type="component" value="Unassembled WGS sequence"/>
</dbReference>
<dbReference type="GO" id="GO:0009341">
    <property type="term" value="C:beta-galactosidase complex"/>
    <property type="evidence" value="ECO:0007669"/>
    <property type="project" value="InterPro"/>
</dbReference>
<evidence type="ECO:0000256" key="1">
    <source>
        <dbReference type="ARBA" id="ARBA00001412"/>
    </source>
</evidence>
<keyword evidence="4" id="KW-0378">Hydrolase</keyword>
<gene>
    <name evidence="8" type="ORF">HMPREF9020_00353</name>
</gene>
<dbReference type="Pfam" id="PF02449">
    <property type="entry name" value="Glyco_hydro_42"/>
    <property type="match status" value="1"/>
</dbReference>
<evidence type="ECO:0000256" key="3">
    <source>
        <dbReference type="ARBA" id="ARBA00012756"/>
    </source>
</evidence>
<comment type="caution">
    <text evidence="8">The sequence shown here is derived from an EMBL/GenBank/DDBJ whole genome shotgun (WGS) entry which is preliminary data.</text>
</comment>
<dbReference type="AlphaFoldDB" id="W5IIA5"/>
<dbReference type="InterPro" id="IPR013738">
    <property type="entry name" value="Beta_galactosidase_Trimer"/>
</dbReference>
<dbReference type="InterPro" id="IPR029062">
    <property type="entry name" value="Class_I_gatase-like"/>
</dbReference>
<proteinExistence type="inferred from homology"/>
<evidence type="ECO:0000313" key="8">
    <source>
        <dbReference type="EMBL" id="EFG26726.2"/>
    </source>
</evidence>
<dbReference type="Gene3D" id="3.20.20.80">
    <property type="entry name" value="Glycosidases"/>
    <property type="match status" value="1"/>
</dbReference>
<dbReference type="InterPro" id="IPR003476">
    <property type="entry name" value="Glyco_hydro_42"/>
</dbReference>
<dbReference type="InterPro" id="IPR017853">
    <property type="entry name" value="GH"/>
</dbReference>
<reference evidence="8 9" key="1">
    <citation type="submission" date="2012-01" db="EMBL/GenBank/DDBJ databases">
        <title>The Genome Sequence of Scardovia inopinata F0304.</title>
        <authorList>
            <consortium name="The Broad Institute Genome Sequencing Platform"/>
            <person name="Earl A."/>
            <person name="Ward D."/>
            <person name="Feldgarden M."/>
            <person name="Gevers D."/>
            <person name="Izard J."/>
            <person name="Baranova O.V."/>
            <person name="Blanton J.M."/>
            <person name="Tanner A.C."/>
            <person name="Dewhirst F.E."/>
            <person name="Young S.K."/>
            <person name="Zeng Q."/>
            <person name="Gargeya S."/>
            <person name="Fitzgerald M."/>
            <person name="Haas B."/>
            <person name="Abouelleil A."/>
            <person name="Alvarado L."/>
            <person name="Arachchi H.M."/>
            <person name="Berlin A."/>
            <person name="Chapman S.B."/>
            <person name="Gearin G."/>
            <person name="Goldberg J."/>
            <person name="Griggs A."/>
            <person name="Gujja S."/>
            <person name="Hansen M."/>
            <person name="Heiman D."/>
            <person name="Howarth C."/>
            <person name="Larimer J."/>
            <person name="Lui A."/>
            <person name="MacDonald P.J."/>
            <person name="McCowen C."/>
            <person name="Montmayeur A."/>
            <person name="Murphy C."/>
            <person name="Neiman D."/>
            <person name="Pearson M."/>
            <person name="Priest M."/>
            <person name="Roberts A."/>
            <person name="Saif S."/>
            <person name="Shea T."/>
            <person name="Sisk P."/>
            <person name="Stolte C."/>
            <person name="Sykes S."/>
            <person name="Wortman J."/>
            <person name="Nusbaum C."/>
            <person name="Birren B."/>
        </authorList>
    </citation>
    <scope>NUCLEOTIDE SEQUENCE [LARGE SCALE GENOMIC DNA]</scope>
    <source>
        <strain evidence="8 9">F0304</strain>
    </source>
</reference>
<dbReference type="EC" id="3.2.1.23" evidence="3"/>
<dbReference type="PANTHER" id="PTHR36447">
    <property type="entry name" value="BETA-GALACTOSIDASE GANA"/>
    <property type="match status" value="1"/>
</dbReference>
<organism evidence="8 9">
    <name type="scientific">Scardovia inopinata F0304</name>
    <dbReference type="NCBI Taxonomy" id="641146"/>
    <lineage>
        <taxon>Bacteria</taxon>
        <taxon>Bacillati</taxon>
        <taxon>Actinomycetota</taxon>
        <taxon>Actinomycetes</taxon>
        <taxon>Bifidobacteriales</taxon>
        <taxon>Bifidobacteriaceae</taxon>
        <taxon>Scardovia</taxon>
    </lineage>
</organism>
<keyword evidence="5" id="KW-0326">Glycosidase</keyword>
<dbReference type="GO" id="GO:0004565">
    <property type="term" value="F:beta-galactosidase activity"/>
    <property type="evidence" value="ECO:0007669"/>
    <property type="project" value="UniProtKB-EC"/>
</dbReference>
<protein>
    <recommendedName>
        <fullName evidence="3">beta-galactosidase</fullName>
        <ecNumber evidence="3">3.2.1.23</ecNumber>
    </recommendedName>
</protein>
<sequence>MSSSHIPLSSTDLPTPEYHCTDCNFRSSYSSPSPQSSRRLWPNLICDKSREVKSIAYGGDYNPDQWPEESWDEDIRLMVKAGINTVAVGVFSWGRIQPAEDEWDLDWLDTVIDKLGSAGISVDLGTATASAPLWLYEKYPQILPVQKDGIVVGPGSRQSWRPESMIYRKFALELCRRLAERYGDNPTVTAWHVGNEYGWNNRLDYSDDALRGFRLWCREKYGSVSRLNEAWGTAVWSQQVANFDQILLPYHMGDDSMVNPAQELDFQRYSSDALLAFYRAERNCITEICPEKPCTTNFMISTDQCAMNYARWSKEVDFVSNDHYFFPGPDHVDELLCSDSLVRSLSDGGPWYLMEHSPSAVQWRGENARKQGQQLTRDALAHIAMGADAINFFQFRQSQSGAEAFHSGMVPHAGENSSVFRQICDLGKVLECLSAADLTDTRLVSSPVAIIFDADSEWASHLNTLPSRRLSHWKDVLAWHQAFADRGINADIITFSSDLHPYKILVLPTVLALSDQDSERIKAFAQEGGTVIINHATGLFNRNMQVGLGGYPSSLRDLVGVRVEEFNISDSLPGGRHSVVKLASAYTMESSYWQSIIAGPEDLDSSIEVLARYSGSEADYWGLSGLPAITRKPYGRGCAYYLGCDLGRQALSLFLLREINEGFLNPAGFLEKNDRDEVEELAADYGQAQTHDSEESAGFVHLVRRGSRKTFHFYFNRGRRSVQLNLPAGTILACDKATAISIQEHSSPEQSAVLGPNGFVVLLNS</sequence>
<feature type="domain" description="Beta-galactosidase trimerisation" evidence="7">
    <location>
        <begin position="448"/>
        <end position="657"/>
    </location>
</feature>
<accession>W5IIA5</accession>
<dbReference type="EMBL" id="ADCX01000002">
    <property type="protein sequence ID" value="EFG26726.2"/>
    <property type="molecule type" value="Genomic_DNA"/>
</dbReference>
<evidence type="ECO:0000259" key="6">
    <source>
        <dbReference type="Pfam" id="PF02449"/>
    </source>
</evidence>